<dbReference type="AlphaFoldDB" id="A0A0B7A6G3"/>
<dbReference type="EMBL" id="HACG01029493">
    <property type="protein sequence ID" value="CEK76358.1"/>
    <property type="molecule type" value="Transcribed_RNA"/>
</dbReference>
<proteinExistence type="predicted"/>
<evidence type="ECO:0000313" key="1">
    <source>
        <dbReference type="EMBL" id="CEK76358.1"/>
    </source>
</evidence>
<sequence length="49" mass="5740">MTVQRLLYQLNIKMNDKSHLGMINYHCQLSHLLVFFSNPVVPHSVKDTK</sequence>
<gene>
    <name evidence="1" type="primary">ORF99633</name>
</gene>
<accession>A0A0B7A6G3</accession>
<name>A0A0B7A6G3_9EUPU</name>
<organism evidence="1">
    <name type="scientific">Arion vulgaris</name>
    <dbReference type="NCBI Taxonomy" id="1028688"/>
    <lineage>
        <taxon>Eukaryota</taxon>
        <taxon>Metazoa</taxon>
        <taxon>Spiralia</taxon>
        <taxon>Lophotrochozoa</taxon>
        <taxon>Mollusca</taxon>
        <taxon>Gastropoda</taxon>
        <taxon>Heterobranchia</taxon>
        <taxon>Euthyneura</taxon>
        <taxon>Panpulmonata</taxon>
        <taxon>Eupulmonata</taxon>
        <taxon>Stylommatophora</taxon>
        <taxon>Helicina</taxon>
        <taxon>Arionoidea</taxon>
        <taxon>Arionidae</taxon>
        <taxon>Arion</taxon>
    </lineage>
</organism>
<protein>
    <submittedName>
        <fullName evidence="1">Uncharacterized protein</fullName>
    </submittedName>
</protein>
<reference evidence="1" key="1">
    <citation type="submission" date="2014-12" db="EMBL/GenBank/DDBJ databases">
        <title>Insight into the proteome of Arion vulgaris.</title>
        <authorList>
            <person name="Aradska J."/>
            <person name="Bulat T."/>
            <person name="Smidak R."/>
            <person name="Sarate P."/>
            <person name="Gangsoo J."/>
            <person name="Sialana F."/>
            <person name="Bilban M."/>
            <person name="Lubec G."/>
        </authorList>
    </citation>
    <scope>NUCLEOTIDE SEQUENCE</scope>
    <source>
        <tissue evidence="1">Skin</tissue>
    </source>
</reference>